<dbReference type="GO" id="GO:0005546">
    <property type="term" value="F:phosphatidylinositol-4,5-bisphosphate binding"/>
    <property type="evidence" value="ECO:0007669"/>
    <property type="project" value="TreeGrafter"/>
</dbReference>
<evidence type="ECO:0000256" key="5">
    <source>
        <dbReference type="SAM" id="MobiDB-lite"/>
    </source>
</evidence>
<name>A0AAV7G696_DENCH</name>
<dbReference type="GO" id="GO:0005545">
    <property type="term" value="F:1-phosphatidylinositol binding"/>
    <property type="evidence" value="ECO:0007669"/>
    <property type="project" value="InterPro"/>
</dbReference>
<dbReference type="EMBL" id="JAGFBR010000017">
    <property type="protein sequence ID" value="KAH0451253.1"/>
    <property type="molecule type" value="Genomic_DNA"/>
</dbReference>
<evidence type="ECO:0000256" key="4">
    <source>
        <dbReference type="ARBA" id="ARBA00023329"/>
    </source>
</evidence>
<dbReference type="GO" id="GO:0005905">
    <property type="term" value="C:clathrin-coated pit"/>
    <property type="evidence" value="ECO:0007669"/>
    <property type="project" value="TreeGrafter"/>
</dbReference>
<organism evidence="7 8">
    <name type="scientific">Dendrobium chrysotoxum</name>
    <name type="common">Orchid</name>
    <dbReference type="NCBI Taxonomy" id="161865"/>
    <lineage>
        <taxon>Eukaryota</taxon>
        <taxon>Viridiplantae</taxon>
        <taxon>Streptophyta</taxon>
        <taxon>Embryophyta</taxon>
        <taxon>Tracheophyta</taxon>
        <taxon>Spermatophyta</taxon>
        <taxon>Magnoliopsida</taxon>
        <taxon>Liliopsida</taxon>
        <taxon>Asparagales</taxon>
        <taxon>Orchidaceae</taxon>
        <taxon>Epidendroideae</taxon>
        <taxon>Malaxideae</taxon>
        <taxon>Dendrobiinae</taxon>
        <taxon>Dendrobium</taxon>
    </lineage>
</organism>
<accession>A0AAV7G696</accession>
<dbReference type="Gene3D" id="1.25.40.90">
    <property type="match status" value="1"/>
</dbReference>
<evidence type="ECO:0000259" key="6">
    <source>
        <dbReference type="PROSITE" id="PS50942"/>
    </source>
</evidence>
<dbReference type="GO" id="GO:0072583">
    <property type="term" value="P:clathrin-dependent endocytosis"/>
    <property type="evidence" value="ECO:0007669"/>
    <property type="project" value="InterPro"/>
</dbReference>
<dbReference type="GO" id="GO:0048268">
    <property type="term" value="P:clathrin coat assembly"/>
    <property type="evidence" value="ECO:0007669"/>
    <property type="project" value="InterPro"/>
</dbReference>
<dbReference type="GO" id="GO:0000149">
    <property type="term" value="F:SNARE binding"/>
    <property type="evidence" value="ECO:0007669"/>
    <property type="project" value="TreeGrafter"/>
</dbReference>
<dbReference type="GO" id="GO:0005794">
    <property type="term" value="C:Golgi apparatus"/>
    <property type="evidence" value="ECO:0007669"/>
    <property type="project" value="UniProtKB-SubCell"/>
</dbReference>
<reference evidence="7 8" key="1">
    <citation type="journal article" date="2021" name="Hortic Res">
        <title>Chromosome-scale assembly of the Dendrobium chrysotoxum genome enhances the understanding of orchid evolution.</title>
        <authorList>
            <person name="Zhang Y."/>
            <person name="Zhang G.Q."/>
            <person name="Zhang D."/>
            <person name="Liu X.D."/>
            <person name="Xu X.Y."/>
            <person name="Sun W.H."/>
            <person name="Yu X."/>
            <person name="Zhu X."/>
            <person name="Wang Z.W."/>
            <person name="Zhao X."/>
            <person name="Zhong W.Y."/>
            <person name="Chen H."/>
            <person name="Yin W.L."/>
            <person name="Huang T."/>
            <person name="Niu S.C."/>
            <person name="Liu Z.J."/>
        </authorList>
    </citation>
    <scope>NUCLEOTIDE SEQUENCE [LARGE SCALE GENOMIC DNA]</scope>
    <source>
        <strain evidence="7">Lindl</strain>
    </source>
</reference>
<dbReference type="PROSITE" id="PS50942">
    <property type="entry name" value="ENTH"/>
    <property type="match status" value="1"/>
</dbReference>
<keyword evidence="3" id="KW-0333">Golgi apparatus</keyword>
<sequence>MNVKSKLISVLISVKNQFSSMSKDTTTARHILSDIEAAIVKSSDGSEHLPDDRYVNEILFLISNSPGSITFLARRLSERVETSRDFARVIKTLALLHRLLRGGDRFFEQDMRLLWSSGDLRISLQLHTVPFVMNYSLFLQERIEWLINPAGKLEPVRPQGLGIQDCGEDYKAVELLLYNASKCQALLDRVMACLPDSRNLQQSQLTIFVLNIIVRESFRVYESFCEGFEMVITSFFDLKRPARFSALGILRKAIWQTPKLQEFYASCKRVITGKNMEFPSIRIITEEDISSMVQFAAAEEASYEEKRLMKKINGEKENQEGQASEEEWSSPFSEKLETKISTVWVVFTEGEDVPLTEERQRSSYLSGIAVIENRPALPVNRKTPTRHPFQAPKISASLSWRRLPEAPESLRSLRVSAGMKDEGDGVVRLAEEFDKTGSDETIAAGDAHSFRVRGHRNPMLAFLGLHLLSVIFKGELEGDNPNPRMDNIVTIPSDKPNIDEEANLESPSLMESHTMPQTDVSVLHNIEGDPTVLTSLPMKEMVQNGSKGNVLPNEGDGGDVMHKQCTLNHNNGGQSENEEGGEEEYREEGEFVLNKDVSILGKFEGINDVSMLSPSSKQANINEEEAKGVQVLCLLQEEAKEVRGSLPASGGSERILGSMPHRVDGKEFLLGFSAFLWEQKESHFGLVQYSEGRLRGVDYLVPPNILPSFFTNNSFHVLHSTRLHPEPASDVEEEEEEAVLIPAAPDAPTPLCIASPFDHLVQQFDQWEARFDSYVAAQEQQHAEDLQHFTDYAAQQQQQHD</sequence>
<gene>
    <name evidence="7" type="ORF">IEQ34_018552</name>
</gene>
<evidence type="ECO:0000313" key="7">
    <source>
        <dbReference type="EMBL" id="KAH0451253.1"/>
    </source>
</evidence>
<dbReference type="InterPro" id="IPR013809">
    <property type="entry name" value="ENTH"/>
</dbReference>
<dbReference type="AlphaFoldDB" id="A0AAV7G696"/>
<dbReference type="InterPro" id="IPR045192">
    <property type="entry name" value="AP180-like"/>
</dbReference>
<dbReference type="PANTHER" id="PTHR22951:SF70">
    <property type="entry name" value="OS11G0244600 PROTEIN"/>
    <property type="match status" value="1"/>
</dbReference>
<feature type="domain" description="ENTH" evidence="6">
    <location>
        <begin position="27"/>
        <end position="160"/>
    </location>
</feature>
<keyword evidence="4" id="KW-0968">Cytoplasmic vesicle</keyword>
<proteinExistence type="predicted"/>
<evidence type="ECO:0000313" key="8">
    <source>
        <dbReference type="Proteomes" id="UP000775213"/>
    </source>
</evidence>
<dbReference type="GO" id="GO:0006900">
    <property type="term" value="P:vesicle budding from membrane"/>
    <property type="evidence" value="ECO:0007669"/>
    <property type="project" value="TreeGrafter"/>
</dbReference>
<dbReference type="GO" id="GO:0030136">
    <property type="term" value="C:clathrin-coated vesicle"/>
    <property type="evidence" value="ECO:0007669"/>
    <property type="project" value="UniProtKB-SubCell"/>
</dbReference>
<dbReference type="Pfam" id="PF07651">
    <property type="entry name" value="ANTH"/>
    <property type="match status" value="1"/>
</dbReference>
<dbReference type="InterPro" id="IPR008942">
    <property type="entry name" value="ENTH_VHS"/>
</dbReference>
<dbReference type="Gene3D" id="1.20.58.150">
    <property type="entry name" value="ANTH domain"/>
    <property type="match status" value="1"/>
</dbReference>
<comment type="subcellular location">
    <subcellularLocation>
        <location evidence="1">Cytoplasmic vesicle</location>
        <location evidence="1">Clathrin-coated vesicle</location>
    </subcellularLocation>
    <subcellularLocation>
        <location evidence="2">Golgi apparatus</location>
    </subcellularLocation>
</comment>
<protein>
    <recommendedName>
        <fullName evidence="6">ENTH domain-containing protein</fullName>
    </recommendedName>
</protein>
<dbReference type="GO" id="GO:0032050">
    <property type="term" value="F:clathrin heavy chain binding"/>
    <property type="evidence" value="ECO:0007669"/>
    <property type="project" value="TreeGrafter"/>
</dbReference>
<evidence type="ECO:0000256" key="3">
    <source>
        <dbReference type="ARBA" id="ARBA00023034"/>
    </source>
</evidence>
<keyword evidence="8" id="KW-1185">Reference proteome</keyword>
<feature type="compositionally biased region" description="Acidic residues" evidence="5">
    <location>
        <begin position="576"/>
        <end position="587"/>
    </location>
</feature>
<comment type="caution">
    <text evidence="7">The sequence shown here is derived from an EMBL/GenBank/DDBJ whole genome shotgun (WGS) entry which is preliminary data.</text>
</comment>
<evidence type="ECO:0000256" key="2">
    <source>
        <dbReference type="ARBA" id="ARBA00004555"/>
    </source>
</evidence>
<dbReference type="InterPro" id="IPR011417">
    <property type="entry name" value="ANTH_dom"/>
</dbReference>
<evidence type="ECO:0000256" key="1">
    <source>
        <dbReference type="ARBA" id="ARBA00004132"/>
    </source>
</evidence>
<dbReference type="Proteomes" id="UP000775213">
    <property type="component" value="Unassembled WGS sequence"/>
</dbReference>
<dbReference type="SUPFAM" id="SSF89009">
    <property type="entry name" value="GAT-like domain"/>
    <property type="match status" value="1"/>
</dbReference>
<dbReference type="PANTHER" id="PTHR22951">
    <property type="entry name" value="CLATHRIN ASSEMBLY PROTEIN"/>
    <property type="match status" value="1"/>
</dbReference>
<dbReference type="SUPFAM" id="SSF48464">
    <property type="entry name" value="ENTH/VHS domain"/>
    <property type="match status" value="1"/>
</dbReference>
<dbReference type="InterPro" id="IPR014712">
    <property type="entry name" value="ANTH_dom_sf"/>
</dbReference>
<feature type="region of interest" description="Disordered" evidence="5">
    <location>
        <begin position="559"/>
        <end position="587"/>
    </location>
</feature>